<evidence type="ECO:0008006" key="4">
    <source>
        <dbReference type="Google" id="ProtNLM"/>
    </source>
</evidence>
<name>A0ABT9N9T3_9ACTO</name>
<feature type="compositionally biased region" description="Basic residues" evidence="1">
    <location>
        <begin position="352"/>
        <end position="366"/>
    </location>
</feature>
<evidence type="ECO:0000313" key="3">
    <source>
        <dbReference type="Proteomes" id="UP001235966"/>
    </source>
</evidence>
<evidence type="ECO:0000256" key="1">
    <source>
        <dbReference type="SAM" id="MobiDB-lite"/>
    </source>
</evidence>
<keyword evidence="3" id="KW-1185">Reference proteome</keyword>
<dbReference type="EMBL" id="JAUSQW010000001">
    <property type="protein sequence ID" value="MDP9800458.1"/>
    <property type="molecule type" value="Genomic_DNA"/>
</dbReference>
<feature type="region of interest" description="Disordered" evidence="1">
    <location>
        <begin position="346"/>
        <end position="372"/>
    </location>
</feature>
<proteinExistence type="predicted"/>
<comment type="caution">
    <text evidence="2">The sequence shown here is derived from an EMBL/GenBank/DDBJ whole genome shotgun (WGS) entry which is preliminary data.</text>
</comment>
<accession>A0ABT9N9T3</accession>
<reference evidence="2 3" key="1">
    <citation type="submission" date="2023-07" db="EMBL/GenBank/DDBJ databases">
        <title>Sequencing the genomes of 1000 actinobacteria strains.</title>
        <authorList>
            <person name="Klenk H.-P."/>
        </authorList>
    </citation>
    <scope>NUCLEOTIDE SEQUENCE [LARGE SCALE GENOMIC DNA]</scope>
    <source>
        <strain evidence="2 3">DSM 102162</strain>
    </source>
</reference>
<dbReference type="RefSeq" id="WP_278057835.1">
    <property type="nucleotide sequence ID" value="NZ_CP121247.1"/>
</dbReference>
<sequence length="407" mass="47524">MTNFEEFIPEPRLRPYREAAVGDESQALALYRWSHLMASSCWTVIAHFEVLLRHRIDQVLSEHCSDADTRIPWFFRVDVLKESERKTVATVIDSLRGRNTNPTKKKDQKHGEVDTRYYNGDQLIAGLSFGFWTQLFKTGYEDLFRSVLSRAFLGDGENEDYVTRKQVSSDLESVRQFRNRVAHHDSLVHVPIFDEMERIFRLVRALNPEAERWIRDVSDWEAVFGERPLRRNDTVVVAANVAWDVYVETSKKFGVGFYVVQPGRFFRDVDNLAFYEKQEIHRDVPAILRVVDNVEWTLQNAERRKRSKEKYDPKIGEFIEWTFAEGASYEWPSGRYKIFVLTPAGADDSKRRQGPRHVRLRKKLPHERRGAGSAFTRGWRYVSLDKLKVARDTSDLVARQSDVAADE</sequence>
<gene>
    <name evidence="2" type="ORF">J2S49_000534</name>
</gene>
<dbReference type="Pfam" id="PF07751">
    <property type="entry name" value="Abi_2"/>
    <property type="match status" value="1"/>
</dbReference>
<dbReference type="InterPro" id="IPR011664">
    <property type="entry name" value="Abi_system_AbiD/AbiF-like"/>
</dbReference>
<dbReference type="Proteomes" id="UP001235966">
    <property type="component" value="Unassembled WGS sequence"/>
</dbReference>
<protein>
    <recommendedName>
        <fullName evidence="4">Abi-like protein</fullName>
    </recommendedName>
</protein>
<evidence type="ECO:0000313" key="2">
    <source>
        <dbReference type="EMBL" id="MDP9800458.1"/>
    </source>
</evidence>
<organism evidence="2 3">
    <name type="scientific">Arcanobacterium wilhelmae</name>
    <dbReference type="NCBI Taxonomy" id="1803177"/>
    <lineage>
        <taxon>Bacteria</taxon>
        <taxon>Bacillati</taxon>
        <taxon>Actinomycetota</taxon>
        <taxon>Actinomycetes</taxon>
        <taxon>Actinomycetales</taxon>
        <taxon>Actinomycetaceae</taxon>
        <taxon>Arcanobacterium</taxon>
    </lineage>
</organism>